<dbReference type="SUPFAM" id="SSF51445">
    <property type="entry name" value="(Trans)glycosidases"/>
    <property type="match status" value="1"/>
</dbReference>
<evidence type="ECO:0000259" key="18">
    <source>
        <dbReference type="Pfam" id="PF22666"/>
    </source>
</evidence>
<dbReference type="OrthoDB" id="2866996at2759"/>
<dbReference type="InterPro" id="IPR050887">
    <property type="entry name" value="Beta-mannosidase_GH2"/>
</dbReference>
<dbReference type="GO" id="GO:0000272">
    <property type="term" value="P:polysaccharide catabolic process"/>
    <property type="evidence" value="ECO:0007669"/>
    <property type="project" value="UniProtKB-KW"/>
</dbReference>
<sequence length="854" mass="97374">MHGKIALDKGWRFKQASSLNDGTAAEFLPVAQFPTVAHLDLLHHGLIPDPYIDRNEIDTLWVNEADWTYRTEAIEPINLEDNERAILVFEGLDTVVDVYLNGQKILFSKNMHISHRIDVTNLLKGVSEASTLELRFRSAIHFSRQERDRIGYKGKDDDIHFGGSERLFLRKAQYHWGWDWGPSINTSGPWRPIYLETYVSRIYDLHLAQNVADDLKSADLTIAGSVENPGSIQEVSVELIDPSGRSLLSTSASISPKGEFSIQHKLENPELWYTFQYGAQPMYKVTASIPNVCSTGVSCGLRRLRLLQHPLKKQKGTAFVFEVNNIRLFCGGSDWIPGDFMLPRMTPERYETWVKLAKGGNQSMIRVWGGGIVEDEAFYNACDREGVLVWQDFLFACGNYPASDDYVDNVRHEAEQQVKRVRHHPSLALWCGNNEDYMLADMHGWELDYKDEKGPWDKTNFPARLIYERTLPDVCERLALDVPYWRSSPYGGEDSNDCTVGDVHIWNVWHGPMHPYQDYKKFTARFISEFGFESPPDIRTINKAITDPRERHSQSRTFDAHDKGPGNVRRYGMYMAENYRFRMSPLADYIYCAQFLQAEAMRYAYNLWRREFRGPGEEYCAGVLVWQLNDIWPGTSWALVDVDLHRKPSFFITKRALAPMMIGIERAVTNLPPSIVSSYPPDKHRAEVWAVSGVTHPVETVVSFAAWDIETGKSVPLQRDEIKVTLAPNRTTELAEFDIPRAEDTAVVVYLKDAGSGEVLAHWVSWPEPLKYLRFKKDLRVDIKVVDNGEAVVLTANAPAKGVVLAVPEDEGDDAIWDDNFIDMVPGEEVTVKVEGLHGRKVKARFLCDWEVEA</sequence>
<evidence type="ECO:0000259" key="15">
    <source>
        <dbReference type="Pfam" id="PF00703"/>
    </source>
</evidence>
<keyword evidence="7 19" id="KW-0378">Hydrolase</keyword>
<comment type="subunit">
    <text evidence="4">Homodimer.</text>
</comment>
<dbReference type="InterPro" id="IPR017853">
    <property type="entry name" value="GH"/>
</dbReference>
<accession>A0A1J7IK76</accession>
<feature type="domain" description="Mannosidase Ig/CBM-like" evidence="17">
    <location>
        <begin position="686"/>
        <end position="772"/>
    </location>
</feature>
<keyword evidence="11" id="KW-0624">Polysaccharide degradation</keyword>
<evidence type="ECO:0000259" key="16">
    <source>
        <dbReference type="Pfam" id="PF17753"/>
    </source>
</evidence>
<dbReference type="PANTHER" id="PTHR43730:SF1">
    <property type="entry name" value="BETA-MANNOSIDASE"/>
    <property type="match status" value="1"/>
</dbReference>
<evidence type="ECO:0000313" key="19">
    <source>
        <dbReference type="EMBL" id="OIW27691.1"/>
    </source>
</evidence>
<dbReference type="Pfam" id="PF17753">
    <property type="entry name" value="Ig_mannosidase"/>
    <property type="match status" value="1"/>
</dbReference>
<dbReference type="InterPro" id="IPR006102">
    <property type="entry name" value="Ig-like_GH2"/>
</dbReference>
<evidence type="ECO:0000256" key="12">
    <source>
        <dbReference type="ARBA" id="ARBA00038429"/>
    </source>
</evidence>
<organism evidence="19 20">
    <name type="scientific">Coniochaeta ligniaria NRRL 30616</name>
    <dbReference type="NCBI Taxonomy" id="1408157"/>
    <lineage>
        <taxon>Eukaryota</taxon>
        <taxon>Fungi</taxon>
        <taxon>Dikarya</taxon>
        <taxon>Ascomycota</taxon>
        <taxon>Pezizomycotina</taxon>
        <taxon>Sordariomycetes</taxon>
        <taxon>Sordariomycetidae</taxon>
        <taxon>Coniochaetales</taxon>
        <taxon>Coniochaetaceae</taxon>
        <taxon>Coniochaeta</taxon>
    </lineage>
</organism>
<dbReference type="InterPro" id="IPR041625">
    <property type="entry name" value="Beta-mannosidase_Ig"/>
</dbReference>
<evidence type="ECO:0000256" key="13">
    <source>
        <dbReference type="ARBA" id="ARBA00041069"/>
    </source>
</evidence>
<reference evidence="19 20" key="1">
    <citation type="submission" date="2016-10" db="EMBL/GenBank/DDBJ databases">
        <title>Draft genome sequence of Coniochaeta ligniaria NRRL30616, a lignocellulolytic fungus for bioabatement of inhibitors in plant biomass hydrolysates.</title>
        <authorList>
            <consortium name="DOE Joint Genome Institute"/>
            <person name="Jimenez D.J."/>
            <person name="Hector R.E."/>
            <person name="Riley R."/>
            <person name="Sun H."/>
            <person name="Grigoriev I.V."/>
            <person name="Van Elsas J.D."/>
            <person name="Nichols N.N."/>
        </authorList>
    </citation>
    <scope>NUCLEOTIDE SEQUENCE [LARGE SCALE GENOMIC DNA]</scope>
    <source>
        <strain evidence="19 20">NRRL 30616</strain>
    </source>
</reference>
<evidence type="ECO:0000256" key="4">
    <source>
        <dbReference type="ARBA" id="ARBA00011738"/>
    </source>
</evidence>
<evidence type="ECO:0000256" key="14">
    <source>
        <dbReference type="ARBA" id="ARBA00041614"/>
    </source>
</evidence>
<evidence type="ECO:0000256" key="8">
    <source>
        <dbReference type="ARBA" id="ARBA00023180"/>
    </source>
</evidence>
<evidence type="ECO:0000256" key="5">
    <source>
        <dbReference type="ARBA" id="ARBA00012754"/>
    </source>
</evidence>
<dbReference type="Pfam" id="PF17786">
    <property type="entry name" value="Mannosidase_ig"/>
    <property type="match status" value="1"/>
</dbReference>
<dbReference type="InterPro" id="IPR041447">
    <property type="entry name" value="Mannosidase_ig"/>
</dbReference>
<keyword evidence="8" id="KW-0325">Glycoprotein</keyword>
<dbReference type="PANTHER" id="PTHR43730">
    <property type="entry name" value="BETA-MANNOSIDASE"/>
    <property type="match status" value="1"/>
</dbReference>
<keyword evidence="20" id="KW-1185">Reference proteome</keyword>
<dbReference type="AlphaFoldDB" id="A0A1J7IK76"/>
<evidence type="ECO:0000256" key="11">
    <source>
        <dbReference type="ARBA" id="ARBA00023326"/>
    </source>
</evidence>
<dbReference type="SUPFAM" id="SSF49303">
    <property type="entry name" value="beta-Galactosidase/glucuronidase domain"/>
    <property type="match status" value="2"/>
</dbReference>
<dbReference type="FunFam" id="3.20.20.80:FF:000050">
    <property type="entry name" value="Beta-mannosidase B"/>
    <property type="match status" value="1"/>
</dbReference>
<dbReference type="Gene3D" id="2.60.120.260">
    <property type="entry name" value="Galactose-binding domain-like"/>
    <property type="match status" value="1"/>
</dbReference>
<dbReference type="GO" id="GO:0004567">
    <property type="term" value="F:beta-mannosidase activity"/>
    <property type="evidence" value="ECO:0007669"/>
    <property type="project" value="UniProtKB-EC"/>
</dbReference>
<name>A0A1J7IK76_9PEZI</name>
<feature type="domain" description="Glycoside hydrolase family 2 immunoglobulin-like beta-sandwich" evidence="15">
    <location>
        <begin position="201"/>
        <end position="289"/>
    </location>
</feature>
<evidence type="ECO:0000256" key="1">
    <source>
        <dbReference type="ARBA" id="ARBA00000829"/>
    </source>
</evidence>
<evidence type="ECO:0000256" key="7">
    <source>
        <dbReference type="ARBA" id="ARBA00022801"/>
    </source>
</evidence>
<dbReference type="InterPro" id="IPR008979">
    <property type="entry name" value="Galactose-bd-like_sf"/>
</dbReference>
<evidence type="ECO:0000256" key="3">
    <source>
        <dbReference type="ARBA" id="ARBA00004740"/>
    </source>
</evidence>
<dbReference type="InParanoid" id="A0A1J7IK76"/>
<evidence type="ECO:0000256" key="9">
    <source>
        <dbReference type="ARBA" id="ARBA00023277"/>
    </source>
</evidence>
<keyword evidence="6" id="KW-0964">Secreted</keyword>
<comment type="subcellular location">
    <subcellularLocation>
        <location evidence="2">Secreted</location>
    </subcellularLocation>
</comment>
<evidence type="ECO:0000256" key="2">
    <source>
        <dbReference type="ARBA" id="ARBA00004613"/>
    </source>
</evidence>
<dbReference type="STRING" id="1408157.A0A1J7IK76"/>
<comment type="pathway">
    <text evidence="3">Glycan metabolism; N-glycan degradation.</text>
</comment>
<protein>
    <recommendedName>
        <fullName evidence="13">Beta-mannosidase B</fullName>
        <ecNumber evidence="5">3.2.1.25</ecNumber>
    </recommendedName>
    <alternativeName>
        <fullName evidence="14">Mannanase B</fullName>
    </alternativeName>
</protein>
<dbReference type="Gene3D" id="2.60.40.10">
    <property type="entry name" value="Immunoglobulins"/>
    <property type="match status" value="2"/>
</dbReference>
<dbReference type="Pfam" id="PF22666">
    <property type="entry name" value="Glyco_hydro_2_N2"/>
    <property type="match status" value="1"/>
</dbReference>
<dbReference type="GO" id="GO:0005576">
    <property type="term" value="C:extracellular region"/>
    <property type="evidence" value="ECO:0007669"/>
    <property type="project" value="UniProtKB-SubCell"/>
</dbReference>
<keyword evidence="9" id="KW-0119">Carbohydrate metabolism</keyword>
<dbReference type="InterPro" id="IPR054593">
    <property type="entry name" value="Beta-mannosidase-like_N2"/>
</dbReference>
<dbReference type="SUPFAM" id="SSF49785">
    <property type="entry name" value="Galactose-binding domain-like"/>
    <property type="match status" value="1"/>
</dbReference>
<comment type="similarity">
    <text evidence="12">Belongs to the glycosyl hydrolase 2 family. Beta-mannosidase B subfamily.</text>
</comment>
<evidence type="ECO:0000256" key="10">
    <source>
        <dbReference type="ARBA" id="ARBA00023295"/>
    </source>
</evidence>
<keyword evidence="10" id="KW-0326">Glycosidase</keyword>
<dbReference type="Proteomes" id="UP000182658">
    <property type="component" value="Unassembled WGS sequence"/>
</dbReference>
<dbReference type="InterPro" id="IPR013783">
    <property type="entry name" value="Ig-like_fold"/>
</dbReference>
<dbReference type="Gene3D" id="3.20.20.80">
    <property type="entry name" value="Glycosidases"/>
    <property type="match status" value="1"/>
</dbReference>
<feature type="domain" description="Beta-mannosidase Ig-fold" evidence="16">
    <location>
        <begin position="780"/>
        <end position="836"/>
    </location>
</feature>
<dbReference type="UniPathway" id="UPA00280"/>
<dbReference type="Pfam" id="PF00703">
    <property type="entry name" value="Glyco_hydro_2"/>
    <property type="match status" value="1"/>
</dbReference>
<proteinExistence type="inferred from homology"/>
<evidence type="ECO:0000256" key="6">
    <source>
        <dbReference type="ARBA" id="ARBA00022525"/>
    </source>
</evidence>
<gene>
    <name evidence="19" type="ORF">CONLIGDRAFT_671423</name>
</gene>
<dbReference type="EC" id="3.2.1.25" evidence="5"/>
<evidence type="ECO:0000259" key="17">
    <source>
        <dbReference type="Pfam" id="PF17786"/>
    </source>
</evidence>
<evidence type="ECO:0000313" key="20">
    <source>
        <dbReference type="Proteomes" id="UP000182658"/>
    </source>
</evidence>
<dbReference type="EMBL" id="KV875099">
    <property type="protein sequence ID" value="OIW27691.1"/>
    <property type="molecule type" value="Genomic_DNA"/>
</dbReference>
<dbReference type="GO" id="GO:0006516">
    <property type="term" value="P:glycoprotein catabolic process"/>
    <property type="evidence" value="ECO:0007669"/>
    <property type="project" value="TreeGrafter"/>
</dbReference>
<comment type="catalytic activity">
    <reaction evidence="1">
        <text>Hydrolysis of terminal, non-reducing beta-D-mannose residues in beta-D-mannosides.</text>
        <dbReference type="EC" id="3.2.1.25"/>
    </reaction>
</comment>
<dbReference type="InterPro" id="IPR036156">
    <property type="entry name" value="Beta-gal/glucu_dom_sf"/>
</dbReference>
<feature type="domain" description="Beta-mannosidase-like galactose-binding" evidence="18">
    <location>
        <begin position="11"/>
        <end position="191"/>
    </location>
</feature>